<keyword evidence="3" id="KW-1185">Reference proteome</keyword>
<dbReference type="EMBL" id="JANBPT010000575">
    <property type="protein sequence ID" value="KAJ1916634.1"/>
    <property type="molecule type" value="Genomic_DNA"/>
</dbReference>
<dbReference type="Proteomes" id="UP001150569">
    <property type="component" value="Unassembled WGS sequence"/>
</dbReference>
<accession>A0A9W7ZUD0</accession>
<dbReference type="OrthoDB" id="5660543at2759"/>
<gene>
    <name evidence="2" type="ORF">IWQ60_005480</name>
    <name evidence="1" type="ORF">IWQ60_008038</name>
</gene>
<protein>
    <submittedName>
        <fullName evidence="1">Uncharacterized protein</fullName>
    </submittedName>
</protein>
<reference evidence="1" key="1">
    <citation type="submission" date="2022-07" db="EMBL/GenBank/DDBJ databases">
        <title>Phylogenomic reconstructions and comparative analyses of Kickxellomycotina fungi.</title>
        <authorList>
            <person name="Reynolds N.K."/>
            <person name="Stajich J.E."/>
            <person name="Barry K."/>
            <person name="Grigoriev I.V."/>
            <person name="Crous P."/>
            <person name="Smith M.E."/>
        </authorList>
    </citation>
    <scope>NUCLEOTIDE SEQUENCE</scope>
    <source>
        <strain evidence="1">RSA 861</strain>
    </source>
</reference>
<comment type="caution">
    <text evidence="1">The sequence shown here is derived from an EMBL/GenBank/DDBJ whole genome shotgun (WGS) entry which is preliminary data.</text>
</comment>
<sequence length="104" mass="11677">MSSRSSISSSGSSTGAQQDISVASYINWKQLHQSIVTEIDAYNAGKYDEKSQRYYHLMALLHSLRSLHLAGLCQPIYIEYCKRLVKRRRPVSSGKAKQQTAQAV</sequence>
<evidence type="ECO:0000313" key="3">
    <source>
        <dbReference type="Proteomes" id="UP001150569"/>
    </source>
</evidence>
<organism evidence="1 3">
    <name type="scientific">Tieghemiomyces parasiticus</name>
    <dbReference type="NCBI Taxonomy" id="78921"/>
    <lineage>
        <taxon>Eukaryota</taxon>
        <taxon>Fungi</taxon>
        <taxon>Fungi incertae sedis</taxon>
        <taxon>Zoopagomycota</taxon>
        <taxon>Kickxellomycotina</taxon>
        <taxon>Dimargaritomycetes</taxon>
        <taxon>Dimargaritales</taxon>
        <taxon>Dimargaritaceae</taxon>
        <taxon>Tieghemiomyces</taxon>
    </lineage>
</organism>
<name>A0A9W7ZUD0_9FUNG</name>
<evidence type="ECO:0000313" key="2">
    <source>
        <dbReference type="EMBL" id="KAJ1924043.1"/>
    </source>
</evidence>
<dbReference type="EMBL" id="JANBPT010000296">
    <property type="protein sequence ID" value="KAJ1924043.1"/>
    <property type="molecule type" value="Genomic_DNA"/>
</dbReference>
<evidence type="ECO:0000313" key="1">
    <source>
        <dbReference type="EMBL" id="KAJ1916634.1"/>
    </source>
</evidence>
<dbReference type="AlphaFoldDB" id="A0A9W7ZUD0"/>
<proteinExistence type="predicted"/>